<proteinExistence type="predicted"/>
<gene>
    <name evidence="5" type="ordered locus">Ccel_0222</name>
</gene>
<keyword evidence="2" id="KW-0238">DNA-binding</keyword>
<protein>
    <submittedName>
        <fullName evidence="5">Transcriptional regulator, GntR family</fullName>
    </submittedName>
</protein>
<dbReference type="InterPro" id="IPR000524">
    <property type="entry name" value="Tscrpt_reg_HTH_GntR"/>
</dbReference>
<name>B8I529_RUMCH</name>
<dbReference type="PROSITE" id="PS50949">
    <property type="entry name" value="HTH_GNTR"/>
    <property type="match status" value="1"/>
</dbReference>
<accession>B8I529</accession>
<dbReference type="PANTHER" id="PTHR38445">
    <property type="entry name" value="HTH-TYPE TRANSCRIPTIONAL REPRESSOR YTRA"/>
    <property type="match status" value="1"/>
</dbReference>
<dbReference type="Gene3D" id="1.10.10.10">
    <property type="entry name" value="Winged helix-like DNA-binding domain superfamily/Winged helix DNA-binding domain"/>
    <property type="match status" value="1"/>
</dbReference>
<dbReference type="SMART" id="SM00345">
    <property type="entry name" value="HTH_GNTR"/>
    <property type="match status" value="1"/>
</dbReference>
<evidence type="ECO:0000256" key="3">
    <source>
        <dbReference type="ARBA" id="ARBA00023163"/>
    </source>
</evidence>
<dbReference type="eggNOG" id="COG1725">
    <property type="taxonomic scope" value="Bacteria"/>
</dbReference>
<dbReference type="HOGENOM" id="CLU_017584_10_4_9"/>
<dbReference type="Pfam" id="PF00392">
    <property type="entry name" value="GntR"/>
    <property type="match status" value="1"/>
</dbReference>
<dbReference type="InterPro" id="IPR036388">
    <property type="entry name" value="WH-like_DNA-bd_sf"/>
</dbReference>
<reference evidence="5 6" key="1">
    <citation type="submission" date="2009-01" db="EMBL/GenBank/DDBJ databases">
        <title>Complete sequence of Clostridium cellulolyticum H10.</title>
        <authorList>
            <consortium name="US DOE Joint Genome Institute"/>
            <person name="Lucas S."/>
            <person name="Copeland A."/>
            <person name="Lapidus A."/>
            <person name="Glavina del Rio T."/>
            <person name="Dalin E."/>
            <person name="Tice H."/>
            <person name="Bruce D."/>
            <person name="Goodwin L."/>
            <person name="Pitluck S."/>
            <person name="Chertkov O."/>
            <person name="Saunders E."/>
            <person name="Brettin T."/>
            <person name="Detter J.C."/>
            <person name="Han C."/>
            <person name="Larimer F."/>
            <person name="Land M."/>
            <person name="Hauser L."/>
            <person name="Kyrpides N."/>
            <person name="Ivanova N."/>
            <person name="Zhou J."/>
            <person name="Richardson P."/>
        </authorList>
    </citation>
    <scope>NUCLEOTIDE SEQUENCE [LARGE SCALE GENOMIC DNA]</scope>
    <source>
        <strain evidence="6">ATCC 35319 / DSM 5812 / JCM 6584 / H10</strain>
    </source>
</reference>
<dbReference type="OrthoDB" id="9808770at2"/>
<evidence type="ECO:0000313" key="6">
    <source>
        <dbReference type="Proteomes" id="UP000001349"/>
    </source>
</evidence>
<dbReference type="GO" id="GO:0003700">
    <property type="term" value="F:DNA-binding transcription factor activity"/>
    <property type="evidence" value="ECO:0007669"/>
    <property type="project" value="InterPro"/>
</dbReference>
<dbReference type="GO" id="GO:0003677">
    <property type="term" value="F:DNA binding"/>
    <property type="evidence" value="ECO:0007669"/>
    <property type="project" value="UniProtKB-KW"/>
</dbReference>
<dbReference type="EMBL" id="CP001348">
    <property type="protein sequence ID" value="ACL74609.1"/>
    <property type="molecule type" value="Genomic_DNA"/>
</dbReference>
<evidence type="ECO:0000256" key="1">
    <source>
        <dbReference type="ARBA" id="ARBA00023015"/>
    </source>
</evidence>
<organism evidence="5 6">
    <name type="scientific">Ruminiclostridium cellulolyticum (strain ATCC 35319 / DSM 5812 / JCM 6584 / H10)</name>
    <name type="common">Clostridium cellulolyticum</name>
    <dbReference type="NCBI Taxonomy" id="394503"/>
    <lineage>
        <taxon>Bacteria</taxon>
        <taxon>Bacillati</taxon>
        <taxon>Bacillota</taxon>
        <taxon>Clostridia</taxon>
        <taxon>Eubacteriales</taxon>
        <taxon>Oscillospiraceae</taxon>
        <taxon>Ruminiclostridium</taxon>
    </lineage>
</organism>
<dbReference type="CDD" id="cd07377">
    <property type="entry name" value="WHTH_GntR"/>
    <property type="match status" value="1"/>
</dbReference>
<dbReference type="KEGG" id="cce:Ccel_0222"/>
<dbReference type="PANTHER" id="PTHR38445:SF7">
    <property type="entry name" value="GNTR-FAMILY TRANSCRIPTIONAL REGULATOR"/>
    <property type="match status" value="1"/>
</dbReference>
<evidence type="ECO:0000313" key="5">
    <source>
        <dbReference type="EMBL" id="ACL74609.1"/>
    </source>
</evidence>
<dbReference type="RefSeq" id="WP_012634674.1">
    <property type="nucleotide sequence ID" value="NC_011898.1"/>
</dbReference>
<dbReference type="STRING" id="394503.Ccel_0222"/>
<dbReference type="Proteomes" id="UP000001349">
    <property type="component" value="Chromosome"/>
</dbReference>
<dbReference type="AlphaFoldDB" id="B8I529"/>
<keyword evidence="3" id="KW-0804">Transcription</keyword>
<dbReference type="InterPro" id="IPR036390">
    <property type="entry name" value="WH_DNA-bd_sf"/>
</dbReference>
<dbReference type="SUPFAM" id="SSF46785">
    <property type="entry name" value="Winged helix' DNA-binding domain"/>
    <property type="match status" value="1"/>
</dbReference>
<feature type="domain" description="HTH gntR-type" evidence="4">
    <location>
        <begin position="11"/>
        <end position="79"/>
    </location>
</feature>
<keyword evidence="6" id="KW-1185">Reference proteome</keyword>
<keyword evidence="1" id="KW-0805">Transcription regulation</keyword>
<evidence type="ECO:0000256" key="2">
    <source>
        <dbReference type="ARBA" id="ARBA00023125"/>
    </source>
</evidence>
<sequence length="127" mass="14343">MKIIISNTSGVPIYEQIKEQIKSAILSGEVEENQLLPSLRQLARELKISVLTTTRAYTELEQEGYVTNVQGKGCYVLGRGSELIREQLLRDIEENLSAAIKSARRADVSKDDLVKMLRILMEDEGYE</sequence>
<evidence type="ECO:0000259" key="4">
    <source>
        <dbReference type="PROSITE" id="PS50949"/>
    </source>
</evidence>